<dbReference type="InterPro" id="IPR021676">
    <property type="entry name" value="DUF3262"/>
</dbReference>
<protein>
    <submittedName>
        <fullName evidence="2">DUF3262 family protein</fullName>
    </submittedName>
</protein>
<proteinExistence type="predicted"/>
<reference evidence="2" key="2">
    <citation type="journal article" date="2023" name="Pathogens">
        <title>Pathological Features and Genomic Characterization of an Actinobacillus equuli subsp. equuli Bearing Unique Virulence-Associated Genes from an Adult Horse with Pleuropneumonia.</title>
        <authorList>
            <person name="Kamali M."/>
            <person name="Carossino M."/>
            <person name="Del Piero F."/>
            <person name="Peak L."/>
            <person name="Mitchell M.S."/>
            <person name="Willette J."/>
            <person name="Baker R."/>
            <person name="Li F."/>
            <person name="Kenez A."/>
            <person name="Balasuriya U.B.R."/>
            <person name="Go Y.Y."/>
        </authorList>
    </citation>
    <scope>NUCLEOTIDE SEQUENCE</scope>
    <source>
        <strain evidence="2">4524</strain>
    </source>
</reference>
<comment type="caution">
    <text evidence="2">The sequence shown here is derived from an EMBL/GenBank/DDBJ whole genome shotgun (WGS) entry which is preliminary data.</text>
</comment>
<dbReference type="AlphaFoldDB" id="A0A9X4G6B0"/>
<accession>A0A9X4G6B0</accession>
<keyword evidence="1" id="KW-1133">Transmembrane helix</keyword>
<feature type="transmembrane region" description="Helical" evidence="1">
    <location>
        <begin position="25"/>
        <end position="47"/>
    </location>
</feature>
<name>A0A9X4G6B0_ACTEU</name>
<evidence type="ECO:0000256" key="1">
    <source>
        <dbReference type="SAM" id="Phobius"/>
    </source>
</evidence>
<gene>
    <name evidence="2" type="ORF">OQ257_08690</name>
</gene>
<dbReference type="Proteomes" id="UP001142444">
    <property type="component" value="Unassembled WGS sequence"/>
</dbReference>
<dbReference type="Pfam" id="PF11660">
    <property type="entry name" value="DUF3262"/>
    <property type="match status" value="1"/>
</dbReference>
<dbReference type="EMBL" id="JAPHVQ010000008">
    <property type="protein sequence ID" value="MDE8035240.1"/>
    <property type="molecule type" value="Genomic_DNA"/>
</dbReference>
<evidence type="ECO:0000313" key="2">
    <source>
        <dbReference type="EMBL" id="MDE8035240.1"/>
    </source>
</evidence>
<keyword evidence="1" id="KW-0812">Transmembrane</keyword>
<keyword evidence="3" id="KW-1185">Reference proteome</keyword>
<reference evidence="2" key="1">
    <citation type="submission" date="2022-11" db="EMBL/GenBank/DDBJ databases">
        <authorList>
            <person name="Kamali M."/>
            <person name="Peak L."/>
            <person name="Go Y.Y."/>
            <person name="Balasuriya U.B.R."/>
            <person name="Carossino M."/>
        </authorList>
    </citation>
    <scope>NUCLEOTIDE SEQUENCE</scope>
    <source>
        <strain evidence="2">4524</strain>
    </source>
</reference>
<keyword evidence="1" id="KW-0472">Membrane</keyword>
<evidence type="ECO:0000313" key="3">
    <source>
        <dbReference type="Proteomes" id="UP001142444"/>
    </source>
</evidence>
<sequence length="83" mass="8844">MADSNYSPASAFSAASGIDPTQLRVLLSIIFIAALLLAYAWAANSGFKGFAIFAARDNGLLSFLIFLLKGAALIMCVIVFFTY</sequence>
<organism evidence="2 3">
    <name type="scientific">Actinobacillus equuli subsp. equuli</name>
    <dbReference type="NCBI Taxonomy" id="202947"/>
    <lineage>
        <taxon>Bacteria</taxon>
        <taxon>Pseudomonadati</taxon>
        <taxon>Pseudomonadota</taxon>
        <taxon>Gammaproteobacteria</taxon>
        <taxon>Pasteurellales</taxon>
        <taxon>Pasteurellaceae</taxon>
        <taxon>Actinobacillus</taxon>
    </lineage>
</organism>
<feature type="transmembrane region" description="Helical" evidence="1">
    <location>
        <begin position="59"/>
        <end position="81"/>
    </location>
</feature>
<dbReference type="RefSeq" id="WP_275218179.1">
    <property type="nucleotide sequence ID" value="NZ_JAPHVQ010000008.1"/>
</dbReference>